<sequence>MSSREEILARVKKNQPPLTVLPADLTALIQYPNPMEMFGIVLDGIGGTMYPVKDYEEMIGLIKTQFSNLPRVISTIPELKELTEKNWEGQDPHSYENVDVAIIEAHFGVAENAALWFTESLMGQRVIPFICQQLVVVVHKKDILSNMQEAYQQIADSSYGFGAFIAGPSKTADIEQSLVLGAHGPKNMTVFVLA</sequence>
<dbReference type="PANTHER" id="PTHR43682:SF1">
    <property type="entry name" value="LACTATE UTILIZATION PROTEIN C"/>
    <property type="match status" value="1"/>
</dbReference>
<feature type="domain" description="LUD" evidence="1">
    <location>
        <begin position="95"/>
        <end position="192"/>
    </location>
</feature>
<proteinExistence type="predicted"/>
<name>A0ABR6EUU2_9SPHI</name>
<dbReference type="EMBL" id="WNXC01000002">
    <property type="protein sequence ID" value="MBB2149031.1"/>
    <property type="molecule type" value="Genomic_DNA"/>
</dbReference>
<dbReference type="Proteomes" id="UP000636110">
    <property type="component" value="Unassembled WGS sequence"/>
</dbReference>
<evidence type="ECO:0000313" key="2">
    <source>
        <dbReference type="EMBL" id="MBB2149031.1"/>
    </source>
</evidence>
<dbReference type="Gene3D" id="3.40.50.10420">
    <property type="entry name" value="NagB/RpiA/CoA transferase-like"/>
    <property type="match status" value="1"/>
</dbReference>
<keyword evidence="3" id="KW-1185">Reference proteome</keyword>
<accession>A0ABR6EUU2</accession>
<dbReference type="InterPro" id="IPR024185">
    <property type="entry name" value="FTHF_cligase-like_sf"/>
</dbReference>
<dbReference type="InterPro" id="IPR003741">
    <property type="entry name" value="LUD_dom"/>
</dbReference>
<evidence type="ECO:0000313" key="3">
    <source>
        <dbReference type="Proteomes" id="UP000636110"/>
    </source>
</evidence>
<dbReference type="InterPro" id="IPR037171">
    <property type="entry name" value="NagB/RpiA_transferase-like"/>
</dbReference>
<dbReference type="Pfam" id="PF02589">
    <property type="entry name" value="LUD_dom"/>
    <property type="match status" value="1"/>
</dbReference>
<protein>
    <submittedName>
        <fullName evidence="2">Lactate utilization protein B/C</fullName>
    </submittedName>
</protein>
<gene>
    <name evidence="2" type="ORF">GM920_08910</name>
</gene>
<dbReference type="RefSeq" id="WP_182955946.1">
    <property type="nucleotide sequence ID" value="NZ_WNXC01000002.1"/>
</dbReference>
<evidence type="ECO:0000259" key="1">
    <source>
        <dbReference type="Pfam" id="PF02589"/>
    </source>
</evidence>
<organism evidence="2 3">
    <name type="scientific">Pedobacter gandavensis</name>
    <dbReference type="NCBI Taxonomy" id="2679963"/>
    <lineage>
        <taxon>Bacteria</taxon>
        <taxon>Pseudomonadati</taxon>
        <taxon>Bacteroidota</taxon>
        <taxon>Sphingobacteriia</taxon>
        <taxon>Sphingobacteriales</taxon>
        <taxon>Sphingobacteriaceae</taxon>
        <taxon>Pedobacter</taxon>
    </lineage>
</organism>
<dbReference type="SUPFAM" id="SSF100950">
    <property type="entry name" value="NagB/RpiA/CoA transferase-like"/>
    <property type="match status" value="1"/>
</dbReference>
<comment type="caution">
    <text evidence="2">The sequence shown here is derived from an EMBL/GenBank/DDBJ whole genome shotgun (WGS) entry which is preliminary data.</text>
</comment>
<dbReference type="PANTHER" id="PTHR43682">
    <property type="entry name" value="LACTATE UTILIZATION PROTEIN C"/>
    <property type="match status" value="1"/>
</dbReference>
<reference evidence="2 3" key="1">
    <citation type="submission" date="2019-11" db="EMBL/GenBank/DDBJ databases">
        <title>Description of Pedobacter sp. LMG 31462T.</title>
        <authorList>
            <person name="Carlier A."/>
            <person name="Qi S."/>
            <person name="Vandamme P."/>
        </authorList>
    </citation>
    <scope>NUCLEOTIDE SEQUENCE [LARGE SCALE GENOMIC DNA]</scope>
    <source>
        <strain evidence="2 3">LMG 31462</strain>
    </source>
</reference>